<accession>C4J390</accession>
<protein>
    <submittedName>
        <fullName evidence="1">Uncharacterized protein</fullName>
    </submittedName>
</protein>
<reference evidence="1" key="2">
    <citation type="submission" date="2012-06" db="EMBL/GenBank/DDBJ databases">
        <authorList>
            <person name="Yu Y."/>
            <person name="Currie J."/>
            <person name="Lomeli R."/>
            <person name="Angelova A."/>
            <person name="Collura K."/>
            <person name="Wissotski M."/>
            <person name="Campos D."/>
            <person name="Kudrna D."/>
            <person name="Golser W."/>
            <person name="Ashely E."/>
            <person name="Descour A."/>
            <person name="Fernandes J."/>
            <person name="Soderlund C."/>
            <person name="Walbot V."/>
        </authorList>
    </citation>
    <scope>NUCLEOTIDE SEQUENCE</scope>
    <source>
        <strain evidence="1">B73</strain>
    </source>
</reference>
<organism evidence="1">
    <name type="scientific">Zea mays</name>
    <name type="common">Maize</name>
    <dbReference type="NCBI Taxonomy" id="4577"/>
    <lineage>
        <taxon>Eukaryota</taxon>
        <taxon>Viridiplantae</taxon>
        <taxon>Streptophyta</taxon>
        <taxon>Embryophyta</taxon>
        <taxon>Tracheophyta</taxon>
        <taxon>Spermatophyta</taxon>
        <taxon>Magnoliopsida</taxon>
        <taxon>Liliopsida</taxon>
        <taxon>Poales</taxon>
        <taxon>Poaceae</taxon>
        <taxon>PACMAD clade</taxon>
        <taxon>Panicoideae</taxon>
        <taxon>Andropogonodae</taxon>
        <taxon>Andropogoneae</taxon>
        <taxon>Tripsacinae</taxon>
        <taxon>Zea</taxon>
    </lineage>
</organism>
<dbReference type="AlphaFoldDB" id="C4J390"/>
<reference evidence="1" key="1">
    <citation type="journal article" date="2009" name="PLoS Genet.">
        <title>Sequencing, mapping, and analysis of 27,455 maize full-length cDNAs.</title>
        <authorList>
            <person name="Soderlund C."/>
            <person name="Descour A."/>
            <person name="Kudrna D."/>
            <person name="Bomhoff M."/>
            <person name="Boyd L."/>
            <person name="Currie J."/>
            <person name="Angelova A."/>
            <person name="Collura K."/>
            <person name="Wissotski M."/>
            <person name="Ashley E."/>
            <person name="Morrow D."/>
            <person name="Fernandes J."/>
            <person name="Walbot V."/>
            <person name="Yu Y."/>
        </authorList>
    </citation>
    <scope>NUCLEOTIDE SEQUENCE</scope>
    <source>
        <strain evidence="1">B73</strain>
    </source>
</reference>
<evidence type="ECO:0000313" key="1">
    <source>
        <dbReference type="EMBL" id="ACR35640.1"/>
    </source>
</evidence>
<dbReference type="EMBL" id="BT085287">
    <property type="protein sequence ID" value="ACR35640.1"/>
    <property type="molecule type" value="mRNA"/>
</dbReference>
<name>C4J390_MAIZE</name>
<sequence>MQEQVTRENPPRKSFRNAANICIGVRTPFLIRYLNGATQYSPCSRCRCHCKPRTERRTGRWQRRRTTPPALAWICHTTSTSASASASPGSTPWSAGKLLFFKPPQQTV</sequence>
<proteinExistence type="evidence at transcript level"/>